<dbReference type="Pfam" id="PF01270">
    <property type="entry name" value="Glyco_hydro_8"/>
    <property type="match status" value="1"/>
</dbReference>
<dbReference type="EC" id="3.2.1.4" evidence="3"/>
<keyword evidence="8" id="KW-0624">Polysaccharide degradation</keyword>
<evidence type="ECO:0000313" key="11">
    <source>
        <dbReference type="EMBL" id="MCB4798690.1"/>
    </source>
</evidence>
<name>A0A9X1L1I0_9FLAO</name>
<dbReference type="Proteomes" id="UP001139199">
    <property type="component" value="Unassembled WGS sequence"/>
</dbReference>
<evidence type="ECO:0000259" key="10">
    <source>
        <dbReference type="Pfam" id="PF18962"/>
    </source>
</evidence>
<evidence type="ECO:0000256" key="4">
    <source>
        <dbReference type="ARBA" id="ARBA00022729"/>
    </source>
</evidence>
<dbReference type="GO" id="GO:0008810">
    <property type="term" value="F:cellulase activity"/>
    <property type="evidence" value="ECO:0007669"/>
    <property type="project" value="UniProtKB-EC"/>
</dbReference>
<dbReference type="SUPFAM" id="SSF48208">
    <property type="entry name" value="Six-hairpin glycosidases"/>
    <property type="match status" value="1"/>
</dbReference>
<evidence type="ECO:0000256" key="2">
    <source>
        <dbReference type="ARBA" id="ARBA00009209"/>
    </source>
</evidence>
<dbReference type="Pfam" id="PF18962">
    <property type="entry name" value="Por_Secre_tail"/>
    <property type="match status" value="1"/>
</dbReference>
<evidence type="ECO:0000256" key="6">
    <source>
        <dbReference type="ARBA" id="ARBA00023001"/>
    </source>
</evidence>
<feature type="signal peptide" evidence="9">
    <location>
        <begin position="1"/>
        <end position="19"/>
    </location>
</feature>
<keyword evidence="12" id="KW-1185">Reference proteome</keyword>
<dbReference type="AlphaFoldDB" id="A0A9X1L1I0"/>
<evidence type="ECO:0000256" key="3">
    <source>
        <dbReference type="ARBA" id="ARBA00012601"/>
    </source>
</evidence>
<keyword evidence="7" id="KW-0326">Glycosidase</keyword>
<dbReference type="EMBL" id="JAJAPW010000003">
    <property type="protein sequence ID" value="MCB4798690.1"/>
    <property type="molecule type" value="Genomic_DNA"/>
</dbReference>
<keyword evidence="5" id="KW-0378">Hydrolase</keyword>
<dbReference type="InterPro" id="IPR002037">
    <property type="entry name" value="Glyco_hydro_8"/>
</dbReference>
<evidence type="ECO:0000256" key="5">
    <source>
        <dbReference type="ARBA" id="ARBA00022801"/>
    </source>
</evidence>
<gene>
    <name evidence="11" type="ORF">LG649_07530</name>
</gene>
<evidence type="ECO:0000256" key="8">
    <source>
        <dbReference type="ARBA" id="ARBA00023326"/>
    </source>
</evidence>
<dbReference type="GO" id="GO:0030245">
    <property type="term" value="P:cellulose catabolic process"/>
    <property type="evidence" value="ECO:0007669"/>
    <property type="project" value="UniProtKB-KW"/>
</dbReference>
<keyword evidence="4 9" id="KW-0732">Signal</keyword>
<comment type="similarity">
    <text evidence="2">Belongs to the glycosyl hydrolase 8 (cellulase D) family.</text>
</comment>
<keyword evidence="8" id="KW-0119">Carbohydrate metabolism</keyword>
<dbReference type="InterPro" id="IPR012341">
    <property type="entry name" value="6hp_glycosidase-like_sf"/>
</dbReference>
<dbReference type="RefSeq" id="WP_226542902.1">
    <property type="nucleotide sequence ID" value="NZ_JAJAPW010000003.1"/>
</dbReference>
<comment type="caution">
    <text evidence="11">The sequence shown here is derived from an EMBL/GenBank/DDBJ whole genome shotgun (WGS) entry which is preliminary data.</text>
</comment>
<organism evidence="11 12">
    <name type="scientific">Neotamlana laminarinivorans</name>
    <dbReference type="NCBI Taxonomy" id="2883124"/>
    <lineage>
        <taxon>Bacteria</taxon>
        <taxon>Pseudomonadati</taxon>
        <taxon>Bacteroidota</taxon>
        <taxon>Flavobacteriia</taxon>
        <taxon>Flavobacteriales</taxon>
        <taxon>Flavobacteriaceae</taxon>
        <taxon>Neotamlana</taxon>
    </lineage>
</organism>
<feature type="chain" id="PRO_5040908407" description="cellulase" evidence="9">
    <location>
        <begin position="20"/>
        <end position="462"/>
    </location>
</feature>
<dbReference type="InterPro" id="IPR008928">
    <property type="entry name" value="6-hairpin_glycosidase_sf"/>
</dbReference>
<comment type="catalytic activity">
    <reaction evidence="1">
        <text>Endohydrolysis of (1-&gt;4)-beta-D-glucosidic linkages in cellulose, lichenin and cereal beta-D-glucans.</text>
        <dbReference type="EC" id="3.2.1.4"/>
    </reaction>
</comment>
<protein>
    <recommendedName>
        <fullName evidence="3">cellulase</fullName>
        <ecNumber evidence="3">3.2.1.4</ecNumber>
    </recommendedName>
</protein>
<dbReference type="Gene3D" id="1.50.10.10">
    <property type="match status" value="1"/>
</dbReference>
<evidence type="ECO:0000256" key="1">
    <source>
        <dbReference type="ARBA" id="ARBA00000966"/>
    </source>
</evidence>
<keyword evidence="6" id="KW-0136">Cellulose degradation</keyword>
<feature type="domain" description="Secretion system C-terminal sorting" evidence="10">
    <location>
        <begin position="395"/>
        <end position="462"/>
    </location>
</feature>
<reference evidence="11" key="1">
    <citation type="submission" date="2021-10" db="EMBL/GenBank/DDBJ databases">
        <title>Tamlana sargassums sp. nov., and Tamlana laminarinivorans sp. nov., two new bacteria isolated from the brown alga.</title>
        <authorList>
            <person name="Li J."/>
        </authorList>
    </citation>
    <scope>NUCLEOTIDE SEQUENCE</scope>
    <source>
        <strain evidence="11">PT2-4</strain>
    </source>
</reference>
<evidence type="ECO:0000313" key="12">
    <source>
        <dbReference type="Proteomes" id="UP001139199"/>
    </source>
</evidence>
<dbReference type="NCBIfam" id="TIGR04183">
    <property type="entry name" value="Por_Secre_tail"/>
    <property type="match status" value="1"/>
</dbReference>
<dbReference type="PRINTS" id="PR00735">
    <property type="entry name" value="GLHYDRLASE8"/>
</dbReference>
<proteinExistence type="inferred from homology"/>
<evidence type="ECO:0000256" key="9">
    <source>
        <dbReference type="SAM" id="SignalP"/>
    </source>
</evidence>
<accession>A0A9X1L1I0</accession>
<evidence type="ECO:0000256" key="7">
    <source>
        <dbReference type="ARBA" id="ARBA00023295"/>
    </source>
</evidence>
<sequence>MKKHYFLYFFVLTSLFANTQVEDIQFSNSTYTYGTKPNNILENDIYNAYTSWRNNFVAACNNNRYRIKFDTETQTVSEGVAYGMLLSAFANDKELFDGLWLYYSDFTNANGVMNWKIEECTSVIGENGATDAELDAAYALIVAHNKWGSSGEINYENDALELIEIIKNHEVEENTYVLKPGDAWGGSSNTNPSYFAPSYFRAFGIFSNDTVFWNEVANKSYSILNANLTVNNAYYNLVSDWCQADGSYSNEVDWATNAGQTYNYDAARTPWRIALDYLWFGTEEALSYTSLCNSFVNEKGGFLNIYPGYTQSGVALNTSYKDPTFTGAYAAAAMSSSNQSFINSGYTELKNQITTAYFGATLRVIYMFALSGNMYSVVNNNALSVSNIKELDIKVYPNPTSNFVNIKFKNVNNRVIKLYSIRGEQVLYKESNAQNETIDIAKLPNGVYFLSIDNTMLKVVKK</sequence>
<dbReference type="InterPro" id="IPR026444">
    <property type="entry name" value="Secre_tail"/>
</dbReference>